<evidence type="ECO:0000256" key="3">
    <source>
        <dbReference type="ARBA" id="ARBA00022692"/>
    </source>
</evidence>
<proteinExistence type="predicted"/>
<dbReference type="Pfam" id="PF00892">
    <property type="entry name" value="EamA"/>
    <property type="match status" value="2"/>
</dbReference>
<comment type="subcellular location">
    <subcellularLocation>
        <location evidence="1">Cell membrane</location>
        <topology evidence="1">Multi-pass membrane protein</topology>
    </subcellularLocation>
</comment>
<reference evidence="9" key="1">
    <citation type="submission" date="2012-06" db="EMBL/GenBank/DDBJ databases">
        <title>Complete sequence of chromosome of Desulfomonile tiedjei DSM 6799.</title>
        <authorList>
            <person name="Lucas S."/>
            <person name="Copeland A."/>
            <person name="Lapidus A."/>
            <person name="Glavina del Rio T."/>
            <person name="Dalin E."/>
            <person name="Tice H."/>
            <person name="Bruce D."/>
            <person name="Goodwin L."/>
            <person name="Pitluck S."/>
            <person name="Peters L."/>
            <person name="Ovchinnikova G."/>
            <person name="Zeytun A."/>
            <person name="Lu M."/>
            <person name="Kyrpides N."/>
            <person name="Mavromatis K."/>
            <person name="Ivanova N."/>
            <person name="Brettin T."/>
            <person name="Detter J.C."/>
            <person name="Han C."/>
            <person name="Larimer F."/>
            <person name="Land M."/>
            <person name="Hauser L."/>
            <person name="Markowitz V."/>
            <person name="Cheng J.-F."/>
            <person name="Hugenholtz P."/>
            <person name="Woyke T."/>
            <person name="Wu D."/>
            <person name="Spring S."/>
            <person name="Schroeder M."/>
            <person name="Brambilla E."/>
            <person name="Klenk H.-P."/>
            <person name="Eisen J.A."/>
        </authorList>
    </citation>
    <scope>NUCLEOTIDE SEQUENCE [LARGE SCALE GENOMIC DNA]</scope>
    <source>
        <strain evidence="9">ATCC 49306 / DSM 6799 / DCB-1</strain>
    </source>
</reference>
<feature type="transmembrane region" description="Helical" evidence="6">
    <location>
        <begin position="125"/>
        <end position="144"/>
    </location>
</feature>
<feature type="transmembrane region" description="Helical" evidence="6">
    <location>
        <begin position="156"/>
        <end position="173"/>
    </location>
</feature>
<feature type="transmembrane region" description="Helical" evidence="6">
    <location>
        <begin position="271"/>
        <end position="289"/>
    </location>
</feature>
<feature type="transmembrane region" description="Helical" evidence="6">
    <location>
        <begin position="247"/>
        <end position="265"/>
    </location>
</feature>
<evidence type="ECO:0000313" key="8">
    <source>
        <dbReference type="EMBL" id="AFM27709.1"/>
    </source>
</evidence>
<dbReference type="HOGENOM" id="CLU_033863_9_1_7"/>
<dbReference type="STRING" id="706587.Desti_5099"/>
<feature type="domain" description="EamA" evidence="7">
    <location>
        <begin position="155"/>
        <end position="287"/>
    </location>
</feature>
<dbReference type="EMBL" id="CP003360">
    <property type="protein sequence ID" value="AFM27709.1"/>
    <property type="molecule type" value="Genomic_DNA"/>
</dbReference>
<keyword evidence="2" id="KW-1003">Cell membrane</keyword>
<keyword evidence="4 6" id="KW-1133">Transmembrane helix</keyword>
<dbReference type="Proteomes" id="UP000006055">
    <property type="component" value="Chromosome"/>
</dbReference>
<sequence length="310" mass="34592">MSASTKGYLCVLIAAVLWASSGTSGKALFESGVEPLDLVQVRVTFASLFLAFFLSIFSKSSLKIRWKDLAYFLLLGGVVMTLVQFSYFFTISKIQVVAAILLQYLSPVVVALFSILFWSERLTALKLIALVGSLIGCYLVVGGYNLELLHMNRVGIASGLAAAVFYACYALLGERAMHRYSPWTTVFYSLFFAAFSLNLCCGPLKFLWLGYTYEQWALMTYIVLFGTILPFGFYFTGINFIRSTRAMITATFEPISAGVMAYFFLGEKLEYLQILGAILVLAAILLLQFQQASDPMTPDRIRRERSLIQD</sequence>
<gene>
    <name evidence="8" type="ordered locus">Desti_5099</name>
</gene>
<protein>
    <submittedName>
        <fullName evidence="8">Putative permease, DMT superfamily</fullName>
    </submittedName>
</protein>
<dbReference type="KEGG" id="dti:Desti_5099"/>
<evidence type="ECO:0000256" key="1">
    <source>
        <dbReference type="ARBA" id="ARBA00004651"/>
    </source>
</evidence>
<dbReference type="OrthoDB" id="9810818at2"/>
<dbReference type="GO" id="GO:0005886">
    <property type="term" value="C:plasma membrane"/>
    <property type="evidence" value="ECO:0007669"/>
    <property type="project" value="UniProtKB-SubCell"/>
</dbReference>
<dbReference type="RefSeq" id="WP_014812811.1">
    <property type="nucleotide sequence ID" value="NC_018025.1"/>
</dbReference>
<name>I4CDR8_DESTA</name>
<accession>I4CDR8</accession>
<evidence type="ECO:0000256" key="4">
    <source>
        <dbReference type="ARBA" id="ARBA00022989"/>
    </source>
</evidence>
<organism evidence="8 9">
    <name type="scientific">Desulfomonile tiedjei (strain ATCC 49306 / DSM 6799 / DCB-1)</name>
    <dbReference type="NCBI Taxonomy" id="706587"/>
    <lineage>
        <taxon>Bacteria</taxon>
        <taxon>Pseudomonadati</taxon>
        <taxon>Thermodesulfobacteriota</taxon>
        <taxon>Desulfomonilia</taxon>
        <taxon>Desulfomonilales</taxon>
        <taxon>Desulfomonilaceae</taxon>
        <taxon>Desulfomonile</taxon>
    </lineage>
</organism>
<keyword evidence="5 6" id="KW-0472">Membrane</keyword>
<dbReference type="PANTHER" id="PTHR42920:SF5">
    <property type="entry name" value="EAMA DOMAIN-CONTAINING PROTEIN"/>
    <property type="match status" value="1"/>
</dbReference>
<evidence type="ECO:0000313" key="9">
    <source>
        <dbReference type="Proteomes" id="UP000006055"/>
    </source>
</evidence>
<dbReference type="PANTHER" id="PTHR42920">
    <property type="entry name" value="OS03G0707200 PROTEIN-RELATED"/>
    <property type="match status" value="1"/>
</dbReference>
<evidence type="ECO:0000256" key="5">
    <source>
        <dbReference type="ARBA" id="ARBA00023136"/>
    </source>
</evidence>
<dbReference type="SUPFAM" id="SSF103481">
    <property type="entry name" value="Multidrug resistance efflux transporter EmrE"/>
    <property type="match status" value="2"/>
</dbReference>
<feature type="domain" description="EamA" evidence="7">
    <location>
        <begin position="6"/>
        <end position="141"/>
    </location>
</feature>
<dbReference type="InterPro" id="IPR000620">
    <property type="entry name" value="EamA_dom"/>
</dbReference>
<keyword evidence="9" id="KW-1185">Reference proteome</keyword>
<evidence type="ECO:0000256" key="6">
    <source>
        <dbReference type="SAM" id="Phobius"/>
    </source>
</evidence>
<feature type="transmembrane region" description="Helical" evidence="6">
    <location>
        <begin position="185"/>
        <end position="210"/>
    </location>
</feature>
<evidence type="ECO:0000256" key="2">
    <source>
        <dbReference type="ARBA" id="ARBA00022475"/>
    </source>
</evidence>
<dbReference type="eggNOG" id="COG0697">
    <property type="taxonomic scope" value="Bacteria"/>
</dbReference>
<dbReference type="InterPro" id="IPR051258">
    <property type="entry name" value="Diverse_Substrate_Transporter"/>
</dbReference>
<feature type="transmembrane region" description="Helical" evidence="6">
    <location>
        <begin position="216"/>
        <end position="235"/>
    </location>
</feature>
<dbReference type="AlphaFoldDB" id="I4CDR8"/>
<feature type="transmembrane region" description="Helical" evidence="6">
    <location>
        <begin position="69"/>
        <end position="90"/>
    </location>
</feature>
<feature type="transmembrane region" description="Helical" evidence="6">
    <location>
        <begin position="96"/>
        <end position="118"/>
    </location>
</feature>
<keyword evidence="3 6" id="KW-0812">Transmembrane</keyword>
<dbReference type="InterPro" id="IPR037185">
    <property type="entry name" value="EmrE-like"/>
</dbReference>
<evidence type="ECO:0000259" key="7">
    <source>
        <dbReference type="Pfam" id="PF00892"/>
    </source>
</evidence>
<feature type="transmembrane region" description="Helical" evidence="6">
    <location>
        <begin position="41"/>
        <end position="57"/>
    </location>
</feature>